<dbReference type="Pfam" id="PF10948">
    <property type="entry name" value="DUF2635"/>
    <property type="match status" value="1"/>
</dbReference>
<protein>
    <submittedName>
        <fullName evidence="2">DUF2635 domain-containing protein</fullName>
    </submittedName>
</protein>
<keyword evidence="3" id="KW-1185">Reference proteome</keyword>
<feature type="region of interest" description="Disordered" evidence="1">
    <location>
        <begin position="1"/>
        <end position="69"/>
    </location>
</feature>
<accession>A0ABT1FDD5</accession>
<evidence type="ECO:0000313" key="3">
    <source>
        <dbReference type="Proteomes" id="UP001204615"/>
    </source>
</evidence>
<proteinExistence type="predicted"/>
<gene>
    <name evidence="2" type="ORF">NC595_15170</name>
</gene>
<feature type="compositionally biased region" description="Low complexity" evidence="1">
    <location>
        <begin position="52"/>
        <end position="69"/>
    </location>
</feature>
<dbReference type="Proteomes" id="UP001204615">
    <property type="component" value="Unassembled WGS sequence"/>
</dbReference>
<comment type="caution">
    <text evidence="2">The sequence shown here is derived from an EMBL/GenBank/DDBJ whole genome shotgun (WGS) entry which is preliminary data.</text>
</comment>
<evidence type="ECO:0000313" key="2">
    <source>
        <dbReference type="EMBL" id="MCP1375390.1"/>
    </source>
</evidence>
<dbReference type="EMBL" id="JAMZEK010000003">
    <property type="protein sequence ID" value="MCP1375390.1"/>
    <property type="molecule type" value="Genomic_DNA"/>
</dbReference>
<name>A0ABT1FDD5_9GAMM</name>
<sequence>MSLSNDLYLTPKAGVTVRDPKTGKPLAESGESKPATSYWLRRLRDGDVIQGKPPKAASAASTAAKGDSK</sequence>
<evidence type="ECO:0000256" key="1">
    <source>
        <dbReference type="SAM" id="MobiDB-lite"/>
    </source>
</evidence>
<dbReference type="RefSeq" id="WP_253567849.1">
    <property type="nucleotide sequence ID" value="NZ_JAMZEK010000003.1"/>
</dbReference>
<organism evidence="2 3">
    <name type="scientific">Dyella lutea</name>
    <dbReference type="NCBI Taxonomy" id="2950441"/>
    <lineage>
        <taxon>Bacteria</taxon>
        <taxon>Pseudomonadati</taxon>
        <taxon>Pseudomonadota</taxon>
        <taxon>Gammaproteobacteria</taxon>
        <taxon>Lysobacterales</taxon>
        <taxon>Rhodanobacteraceae</taxon>
        <taxon>Dyella</taxon>
    </lineage>
</organism>
<reference evidence="2 3" key="1">
    <citation type="submission" date="2022-06" db="EMBL/GenBank/DDBJ databases">
        <title>Dyella sp. Sa strain:Sa Genome sequencing.</title>
        <authorList>
            <person name="Park S."/>
        </authorList>
    </citation>
    <scope>NUCLEOTIDE SEQUENCE [LARGE SCALE GENOMIC DNA]</scope>
    <source>
        <strain evidence="2 3">Sa</strain>
    </source>
</reference>
<dbReference type="InterPro" id="IPR024400">
    <property type="entry name" value="DUF2635"/>
</dbReference>